<dbReference type="PANTHER" id="PTHR13647">
    <property type="entry name" value="INSULIN-LIKE PEPTIDE 2-RELATED"/>
    <property type="match status" value="1"/>
</dbReference>
<keyword evidence="5" id="KW-1015">Disulfide bond</keyword>
<dbReference type="GeneID" id="108073900"/>
<evidence type="ECO:0000256" key="1">
    <source>
        <dbReference type="ARBA" id="ARBA00009034"/>
    </source>
</evidence>
<evidence type="ECO:0000256" key="6">
    <source>
        <dbReference type="SAM" id="SignalP"/>
    </source>
</evidence>
<proteinExistence type="inferred from homology"/>
<dbReference type="GO" id="GO:0005179">
    <property type="term" value="F:hormone activity"/>
    <property type="evidence" value="ECO:0007669"/>
    <property type="project" value="InterPro"/>
</dbReference>
<protein>
    <submittedName>
        <fullName evidence="9">Probable insulin-like peptide 2</fullName>
    </submittedName>
</protein>
<dbReference type="InterPro" id="IPR022352">
    <property type="entry name" value="Ins/IGF/rlx"/>
</dbReference>
<feature type="domain" description="Insulin-like" evidence="7">
    <location>
        <begin position="28"/>
        <end position="122"/>
    </location>
</feature>
<dbReference type="Proteomes" id="UP001652661">
    <property type="component" value="Chromosome 3L"/>
</dbReference>
<keyword evidence="8" id="KW-1185">Reference proteome</keyword>
<evidence type="ECO:0000256" key="4">
    <source>
        <dbReference type="ARBA" id="ARBA00022729"/>
    </source>
</evidence>
<dbReference type="Gene3D" id="1.10.100.10">
    <property type="entry name" value="Insulin-like"/>
    <property type="match status" value="1"/>
</dbReference>
<organism evidence="8 9">
    <name type="scientific">Drosophila kikkawai</name>
    <name type="common">Fruit fly</name>
    <dbReference type="NCBI Taxonomy" id="30033"/>
    <lineage>
        <taxon>Eukaryota</taxon>
        <taxon>Metazoa</taxon>
        <taxon>Ecdysozoa</taxon>
        <taxon>Arthropoda</taxon>
        <taxon>Hexapoda</taxon>
        <taxon>Insecta</taxon>
        <taxon>Pterygota</taxon>
        <taxon>Neoptera</taxon>
        <taxon>Endopterygota</taxon>
        <taxon>Diptera</taxon>
        <taxon>Brachycera</taxon>
        <taxon>Muscomorpha</taxon>
        <taxon>Ephydroidea</taxon>
        <taxon>Drosophilidae</taxon>
        <taxon>Drosophila</taxon>
        <taxon>Sophophora</taxon>
    </lineage>
</organism>
<reference evidence="9" key="1">
    <citation type="submission" date="2025-08" db="UniProtKB">
        <authorList>
            <consortium name="RefSeq"/>
        </authorList>
    </citation>
    <scope>IDENTIFICATION</scope>
    <source>
        <strain evidence="9">14028-0561.14</strain>
        <tissue evidence="9">Whole fly</tissue>
    </source>
</reference>
<evidence type="ECO:0000256" key="3">
    <source>
        <dbReference type="ARBA" id="ARBA00022685"/>
    </source>
</evidence>
<dbReference type="Pfam" id="PF00049">
    <property type="entry name" value="Insulin"/>
    <property type="match status" value="1"/>
</dbReference>
<keyword evidence="4 6" id="KW-0732">Signal</keyword>
<dbReference type="RefSeq" id="XP_017021179.1">
    <property type="nucleotide sequence ID" value="XM_017165690.3"/>
</dbReference>
<dbReference type="InterPro" id="IPR016179">
    <property type="entry name" value="Insulin-like"/>
</dbReference>
<dbReference type="OrthoDB" id="10019596at2759"/>
<dbReference type="AlphaFoldDB" id="A0A6P4IBM3"/>
<name>A0A6P4IBM3_DROKI</name>
<dbReference type="SUPFAM" id="SSF56994">
    <property type="entry name" value="Insulin-like"/>
    <property type="match status" value="1"/>
</dbReference>
<gene>
    <name evidence="9" type="primary">LOC108073900</name>
</gene>
<evidence type="ECO:0000256" key="2">
    <source>
        <dbReference type="ARBA" id="ARBA00011207"/>
    </source>
</evidence>
<dbReference type="PRINTS" id="PR00276">
    <property type="entry name" value="INSULINFAMLY"/>
</dbReference>
<accession>A0A6P4IBM3</accession>
<sequence>MCRILSIISMLAVLCLGCASAQYSYEKIRLCSDRLNDILMAVCEEFNGNTPQKRGLIGSDQDPLDPIQYVENTESHPLFRGRFHGGDGALNSLAPIRRLTRQGIVDRCCKNSCHYSVVGEYCSVARI</sequence>
<comment type="similarity">
    <text evidence="1">Belongs to the insulin family.</text>
</comment>
<dbReference type="GO" id="GO:0005576">
    <property type="term" value="C:extracellular region"/>
    <property type="evidence" value="ECO:0007669"/>
    <property type="project" value="InterPro"/>
</dbReference>
<feature type="signal peptide" evidence="6">
    <location>
        <begin position="1"/>
        <end position="21"/>
    </location>
</feature>
<evidence type="ECO:0000259" key="7">
    <source>
        <dbReference type="SMART" id="SM00078"/>
    </source>
</evidence>
<dbReference type="PANTHER" id="PTHR13647:SF4">
    <property type="entry name" value="INSULIN-LIKE PEPTIDE 1-RELATED"/>
    <property type="match status" value="1"/>
</dbReference>
<dbReference type="InterPro" id="IPR036438">
    <property type="entry name" value="Insulin-like_sf"/>
</dbReference>
<evidence type="ECO:0000313" key="9">
    <source>
        <dbReference type="RefSeq" id="XP_017021179.1"/>
    </source>
</evidence>
<comment type="subunit">
    <text evidence="2">Heterodimer of a B chain and an A chain linked by two disulfide bonds.</text>
</comment>
<feature type="chain" id="PRO_5027790962" evidence="6">
    <location>
        <begin position="22"/>
        <end position="127"/>
    </location>
</feature>
<dbReference type="SMART" id="SM00078">
    <property type="entry name" value="IlGF"/>
    <property type="match status" value="1"/>
</dbReference>
<keyword evidence="3" id="KW-0165">Cleavage on pair of basic residues</keyword>
<evidence type="ECO:0000313" key="8">
    <source>
        <dbReference type="Proteomes" id="UP001652661"/>
    </source>
</evidence>
<evidence type="ECO:0000256" key="5">
    <source>
        <dbReference type="ARBA" id="ARBA00023157"/>
    </source>
</evidence>